<dbReference type="EMBL" id="AWUE01024618">
    <property type="protein sequence ID" value="OMO50275.1"/>
    <property type="molecule type" value="Genomic_DNA"/>
</dbReference>
<dbReference type="Proteomes" id="UP000187203">
    <property type="component" value="Unassembled WGS sequence"/>
</dbReference>
<evidence type="ECO:0000313" key="2">
    <source>
        <dbReference type="Proteomes" id="UP000187203"/>
    </source>
</evidence>
<accession>A0A1R3FWW4</accession>
<comment type="caution">
    <text evidence="1">The sequence shown here is derived from an EMBL/GenBank/DDBJ whole genome shotgun (WGS) entry which is preliminary data.</text>
</comment>
<evidence type="ECO:0000313" key="1">
    <source>
        <dbReference type="EMBL" id="OMO50275.1"/>
    </source>
</evidence>
<organism evidence="1 2">
    <name type="scientific">Corchorus olitorius</name>
    <dbReference type="NCBI Taxonomy" id="93759"/>
    <lineage>
        <taxon>Eukaryota</taxon>
        <taxon>Viridiplantae</taxon>
        <taxon>Streptophyta</taxon>
        <taxon>Embryophyta</taxon>
        <taxon>Tracheophyta</taxon>
        <taxon>Spermatophyta</taxon>
        <taxon>Magnoliopsida</taxon>
        <taxon>eudicotyledons</taxon>
        <taxon>Gunneridae</taxon>
        <taxon>Pentapetalae</taxon>
        <taxon>rosids</taxon>
        <taxon>malvids</taxon>
        <taxon>Malvales</taxon>
        <taxon>Malvaceae</taxon>
        <taxon>Grewioideae</taxon>
        <taxon>Apeibeae</taxon>
        <taxon>Corchorus</taxon>
    </lineage>
</organism>
<reference evidence="2" key="1">
    <citation type="submission" date="2013-09" db="EMBL/GenBank/DDBJ databases">
        <title>Corchorus olitorius genome sequencing.</title>
        <authorList>
            <person name="Alam M."/>
            <person name="Haque M.S."/>
            <person name="Islam M.S."/>
            <person name="Emdad E.M."/>
            <person name="Islam M.M."/>
            <person name="Ahmed B."/>
            <person name="Halim A."/>
            <person name="Hossen Q.M.M."/>
            <person name="Hossain M.Z."/>
            <person name="Ahmed R."/>
            <person name="Khan M.M."/>
            <person name="Islam R."/>
            <person name="Rashid M.M."/>
            <person name="Khan S.A."/>
            <person name="Rahman M.S."/>
            <person name="Alam M."/>
            <person name="Yahiya A.S."/>
            <person name="Khan M.S."/>
            <person name="Azam M.S."/>
            <person name="Haque T."/>
            <person name="Lashkar M.Z.H."/>
            <person name="Akhand A.I."/>
            <person name="Morshed G."/>
            <person name="Roy S."/>
            <person name="Uddin K.S."/>
            <person name="Rabeya T."/>
            <person name="Hossain A.S."/>
            <person name="Chowdhury A."/>
            <person name="Snigdha A.R."/>
            <person name="Mortoza M.S."/>
            <person name="Matin S.A."/>
            <person name="Hoque S.M.E."/>
            <person name="Islam M.K."/>
            <person name="Roy D.K."/>
            <person name="Haider R."/>
            <person name="Moosa M.M."/>
            <person name="Elias S.M."/>
            <person name="Hasan A.M."/>
            <person name="Jahan S."/>
            <person name="Shafiuddin M."/>
            <person name="Mahmood N."/>
            <person name="Shommy N.S."/>
        </authorList>
    </citation>
    <scope>NUCLEOTIDE SEQUENCE [LARGE SCALE GENOMIC DNA]</scope>
    <source>
        <strain evidence="2">cv. O-4</strain>
    </source>
</reference>
<protein>
    <submittedName>
        <fullName evidence="1">Uncharacterized protein</fullName>
    </submittedName>
</protein>
<gene>
    <name evidence="1" type="ORF">COLO4_38143</name>
</gene>
<name>A0A1R3FWW4_9ROSI</name>
<dbReference type="AlphaFoldDB" id="A0A1R3FWW4"/>
<sequence length="31" mass="3148">MANGSMAICSGGANLLQWKNSTSHSSGHGPF</sequence>
<keyword evidence="2" id="KW-1185">Reference proteome</keyword>
<proteinExistence type="predicted"/>